<protein>
    <recommendedName>
        <fullName evidence="1">Vacuolar ATPase assembly protein VMA22</fullName>
    </recommendedName>
</protein>
<dbReference type="GO" id="GO:0051082">
    <property type="term" value="F:unfolded protein binding"/>
    <property type="evidence" value="ECO:0007669"/>
    <property type="project" value="TreeGrafter"/>
</dbReference>
<gene>
    <name evidence="2" type="ORF">QBZ16_001241</name>
</gene>
<comment type="caution">
    <text evidence="2">The sequence shown here is derived from an EMBL/GenBank/DDBJ whole genome shotgun (WGS) entry which is preliminary data.</text>
</comment>
<dbReference type="GO" id="GO:1990871">
    <property type="term" value="C:Vma12-Vma22 assembly complex"/>
    <property type="evidence" value="ECO:0007669"/>
    <property type="project" value="TreeGrafter"/>
</dbReference>
<dbReference type="Gene3D" id="1.10.287.3240">
    <property type="match status" value="1"/>
</dbReference>
<dbReference type="GO" id="GO:0070072">
    <property type="term" value="P:vacuolar proton-transporting V-type ATPase complex assembly"/>
    <property type="evidence" value="ECO:0007669"/>
    <property type="project" value="InterPro"/>
</dbReference>
<evidence type="ECO:0000256" key="1">
    <source>
        <dbReference type="ARBA" id="ARBA00093634"/>
    </source>
</evidence>
<dbReference type="Pfam" id="PF21730">
    <property type="entry name" value="Vma22_CCDC115"/>
    <property type="match status" value="1"/>
</dbReference>
<keyword evidence="3" id="KW-1185">Reference proteome</keyword>
<dbReference type="InterPro" id="IPR040357">
    <property type="entry name" value="Vma22/CCDC115"/>
</dbReference>
<organism evidence="2 3">
    <name type="scientific">Prototheca wickerhamii</name>
    <dbReference type="NCBI Taxonomy" id="3111"/>
    <lineage>
        <taxon>Eukaryota</taxon>
        <taxon>Viridiplantae</taxon>
        <taxon>Chlorophyta</taxon>
        <taxon>core chlorophytes</taxon>
        <taxon>Trebouxiophyceae</taxon>
        <taxon>Chlorellales</taxon>
        <taxon>Chlorellaceae</taxon>
        <taxon>Prototheca</taxon>
    </lineage>
</organism>
<proteinExistence type="predicted"/>
<reference evidence="2" key="1">
    <citation type="submission" date="2021-01" db="EMBL/GenBank/DDBJ databases">
        <authorList>
            <person name="Eckstrom K.M.E."/>
        </authorList>
    </citation>
    <scope>NUCLEOTIDE SEQUENCE</scope>
    <source>
        <strain evidence="2">UVCC 0001</strain>
    </source>
</reference>
<dbReference type="AlphaFoldDB" id="A0AAD9IFX1"/>
<dbReference type="PANTHER" id="PTHR31996">
    <property type="entry name" value="COILED-COIL DOMAIN-CONTAINING PROTEIN 115"/>
    <property type="match status" value="1"/>
</dbReference>
<dbReference type="EMBL" id="JASFZW010000012">
    <property type="protein sequence ID" value="KAK2075905.1"/>
    <property type="molecule type" value="Genomic_DNA"/>
</dbReference>
<accession>A0AAD9IFX1</accession>
<dbReference type="Proteomes" id="UP001255856">
    <property type="component" value="Unassembled WGS sequence"/>
</dbReference>
<name>A0AAD9IFX1_PROWI</name>
<evidence type="ECO:0000313" key="3">
    <source>
        <dbReference type="Proteomes" id="UP001255856"/>
    </source>
</evidence>
<sequence length="164" mass="17993">MAPQEDAFVRVMDLVQEYLDLQEKLGASLRDGRFFIARSRYHTGPLGVSDARIPKHMSASTGARLHEGAAQGLELVRAPEGKSLLRSVIDELAERFSCQALDDQPETEGGAQDPLRWFGGALAPHDLRKAQRAFAEALDCMVRAASLSMQIQTLCLAVDNERGD</sequence>
<evidence type="ECO:0000313" key="2">
    <source>
        <dbReference type="EMBL" id="KAK2075905.1"/>
    </source>
</evidence>
<dbReference type="PANTHER" id="PTHR31996:SF2">
    <property type="entry name" value="COILED-COIL DOMAIN-CONTAINING PROTEIN 115"/>
    <property type="match status" value="1"/>
</dbReference>